<dbReference type="EMBL" id="JAJSOF020000021">
    <property type="protein sequence ID" value="KAJ4436913.1"/>
    <property type="molecule type" value="Genomic_DNA"/>
</dbReference>
<keyword evidence="2" id="KW-1185">Reference proteome</keyword>
<organism evidence="1 2">
    <name type="scientific">Periplaneta americana</name>
    <name type="common">American cockroach</name>
    <name type="synonym">Blatta americana</name>
    <dbReference type="NCBI Taxonomy" id="6978"/>
    <lineage>
        <taxon>Eukaryota</taxon>
        <taxon>Metazoa</taxon>
        <taxon>Ecdysozoa</taxon>
        <taxon>Arthropoda</taxon>
        <taxon>Hexapoda</taxon>
        <taxon>Insecta</taxon>
        <taxon>Pterygota</taxon>
        <taxon>Neoptera</taxon>
        <taxon>Polyneoptera</taxon>
        <taxon>Dictyoptera</taxon>
        <taxon>Blattodea</taxon>
        <taxon>Blattoidea</taxon>
        <taxon>Blattidae</taxon>
        <taxon>Blattinae</taxon>
        <taxon>Periplaneta</taxon>
    </lineage>
</organism>
<name>A0ABQ8SSC3_PERAM</name>
<dbReference type="Proteomes" id="UP001148838">
    <property type="component" value="Unassembled WGS sequence"/>
</dbReference>
<proteinExistence type="predicted"/>
<sequence>MKLDNFWRRYNRAHLECAALSLHREALILENQQLTRALQQYLATLAHGTEYSSQPSLTVARPMSTRIIREHINLIPETNESKERHKKYSKIRPVTCIEANTSIAVRHMLRTGAF</sequence>
<reference evidence="1 2" key="1">
    <citation type="journal article" date="2022" name="Allergy">
        <title>Genome assembly and annotation of Periplaneta americana reveal a comprehensive cockroach allergen profile.</title>
        <authorList>
            <person name="Wang L."/>
            <person name="Xiong Q."/>
            <person name="Saelim N."/>
            <person name="Wang L."/>
            <person name="Nong W."/>
            <person name="Wan A.T."/>
            <person name="Shi M."/>
            <person name="Liu X."/>
            <person name="Cao Q."/>
            <person name="Hui J.H.L."/>
            <person name="Sookrung N."/>
            <person name="Leung T.F."/>
            <person name="Tungtrongchitr A."/>
            <person name="Tsui S.K.W."/>
        </authorList>
    </citation>
    <scope>NUCLEOTIDE SEQUENCE [LARGE SCALE GENOMIC DNA]</scope>
    <source>
        <strain evidence="1">PWHHKU_190912</strain>
    </source>
</reference>
<comment type="caution">
    <text evidence="1">The sequence shown here is derived from an EMBL/GenBank/DDBJ whole genome shotgun (WGS) entry which is preliminary data.</text>
</comment>
<accession>A0ABQ8SSC3</accession>
<protein>
    <submittedName>
        <fullName evidence="1">Uncharacterized protein</fullName>
    </submittedName>
</protein>
<evidence type="ECO:0000313" key="2">
    <source>
        <dbReference type="Proteomes" id="UP001148838"/>
    </source>
</evidence>
<evidence type="ECO:0000313" key="1">
    <source>
        <dbReference type="EMBL" id="KAJ4436913.1"/>
    </source>
</evidence>
<gene>
    <name evidence="1" type="ORF">ANN_17045</name>
</gene>